<accession>A0A2G9RMH5</accession>
<evidence type="ECO:0000256" key="1">
    <source>
        <dbReference type="SAM" id="MobiDB-lite"/>
    </source>
</evidence>
<name>A0A2G9RMH5_AQUCT</name>
<feature type="compositionally biased region" description="Polar residues" evidence="1">
    <location>
        <begin position="17"/>
        <end position="29"/>
    </location>
</feature>
<gene>
    <name evidence="2" type="ORF">AB205_0097690</name>
</gene>
<organism evidence="2 3">
    <name type="scientific">Aquarana catesbeiana</name>
    <name type="common">American bullfrog</name>
    <name type="synonym">Rana catesbeiana</name>
    <dbReference type="NCBI Taxonomy" id="8400"/>
    <lineage>
        <taxon>Eukaryota</taxon>
        <taxon>Metazoa</taxon>
        <taxon>Chordata</taxon>
        <taxon>Craniata</taxon>
        <taxon>Vertebrata</taxon>
        <taxon>Euteleostomi</taxon>
        <taxon>Amphibia</taxon>
        <taxon>Batrachia</taxon>
        <taxon>Anura</taxon>
        <taxon>Neobatrachia</taxon>
        <taxon>Ranoidea</taxon>
        <taxon>Ranidae</taxon>
        <taxon>Aquarana</taxon>
    </lineage>
</organism>
<dbReference type="EMBL" id="KV935132">
    <property type="protein sequence ID" value="PIO28955.1"/>
    <property type="molecule type" value="Genomic_DNA"/>
</dbReference>
<sequence>KAKEIPPASTPGRKQRPNTPQDQQGQTEGRVQCSPHSPVLILEGIELQNEPELTPGIPQTPAFSPWPEEEVRGQGSGMLPPSNAGTSVHVLQEPQQSPSPARVPPAVPPGPTVQL</sequence>
<dbReference type="Proteomes" id="UP000228934">
    <property type="component" value="Unassembled WGS sequence"/>
</dbReference>
<proteinExistence type="predicted"/>
<evidence type="ECO:0000313" key="3">
    <source>
        <dbReference type="Proteomes" id="UP000228934"/>
    </source>
</evidence>
<dbReference type="AlphaFoldDB" id="A0A2G9RMH5"/>
<reference evidence="3" key="1">
    <citation type="journal article" date="2017" name="Nat. Commun.">
        <title>The North American bullfrog draft genome provides insight into hormonal regulation of long noncoding RNA.</title>
        <authorList>
            <person name="Hammond S.A."/>
            <person name="Warren R.L."/>
            <person name="Vandervalk B.P."/>
            <person name="Kucuk E."/>
            <person name="Khan H."/>
            <person name="Gibb E.A."/>
            <person name="Pandoh P."/>
            <person name="Kirk H."/>
            <person name="Zhao Y."/>
            <person name="Jones M."/>
            <person name="Mungall A.J."/>
            <person name="Coope R."/>
            <person name="Pleasance S."/>
            <person name="Moore R.A."/>
            <person name="Holt R.A."/>
            <person name="Round J.M."/>
            <person name="Ohora S."/>
            <person name="Walle B.V."/>
            <person name="Veldhoen N."/>
            <person name="Helbing C.C."/>
            <person name="Birol I."/>
        </authorList>
    </citation>
    <scope>NUCLEOTIDE SEQUENCE [LARGE SCALE GENOMIC DNA]</scope>
</reference>
<feature type="compositionally biased region" description="Pro residues" evidence="1">
    <location>
        <begin position="101"/>
        <end position="115"/>
    </location>
</feature>
<evidence type="ECO:0000313" key="2">
    <source>
        <dbReference type="EMBL" id="PIO28955.1"/>
    </source>
</evidence>
<feature type="non-terminal residue" evidence="2">
    <location>
        <position position="1"/>
    </location>
</feature>
<protein>
    <submittedName>
        <fullName evidence="2">Uncharacterized protein</fullName>
    </submittedName>
</protein>
<keyword evidence="3" id="KW-1185">Reference proteome</keyword>
<feature type="region of interest" description="Disordered" evidence="1">
    <location>
        <begin position="1"/>
        <end position="115"/>
    </location>
</feature>